<evidence type="ECO:0000313" key="2">
    <source>
        <dbReference type="Proteomes" id="UP001176941"/>
    </source>
</evidence>
<evidence type="ECO:0000313" key="1">
    <source>
        <dbReference type="EMBL" id="CAI9151477.1"/>
    </source>
</evidence>
<gene>
    <name evidence="1" type="ORF">MRATA1EN1_LOCUS439</name>
</gene>
<keyword evidence="2" id="KW-1185">Reference proteome</keyword>
<dbReference type="EMBL" id="OX459937">
    <property type="protein sequence ID" value="CAI9151477.1"/>
    <property type="molecule type" value="Genomic_DNA"/>
</dbReference>
<sequence>MQWGTDDMCLDQELLLPEPHSLQNSPGETVPCAVLCRIAPSCPTLFNPKDCSLPGSSVHGDSPDKNTGMGCHALLQGIFPTQGSNPSLPHCSWILYRLSYQGSPASHLGDFKFSGIILKKKKQQIQLILRL</sequence>
<organism evidence="1 2">
    <name type="scientific">Rangifer tarandus platyrhynchus</name>
    <name type="common">Svalbard reindeer</name>
    <dbReference type="NCBI Taxonomy" id="3082113"/>
    <lineage>
        <taxon>Eukaryota</taxon>
        <taxon>Metazoa</taxon>
        <taxon>Chordata</taxon>
        <taxon>Craniata</taxon>
        <taxon>Vertebrata</taxon>
        <taxon>Euteleostomi</taxon>
        <taxon>Mammalia</taxon>
        <taxon>Eutheria</taxon>
        <taxon>Laurasiatheria</taxon>
        <taxon>Artiodactyla</taxon>
        <taxon>Ruminantia</taxon>
        <taxon>Pecora</taxon>
        <taxon>Cervidae</taxon>
        <taxon>Odocoileinae</taxon>
        <taxon>Rangifer</taxon>
    </lineage>
</organism>
<name>A0ABN8XQ01_RANTA</name>
<dbReference type="Proteomes" id="UP001176941">
    <property type="component" value="Chromosome 1"/>
</dbReference>
<proteinExistence type="predicted"/>
<protein>
    <submittedName>
        <fullName evidence="1">Uncharacterized protein</fullName>
    </submittedName>
</protein>
<reference evidence="1" key="1">
    <citation type="submission" date="2023-04" db="EMBL/GenBank/DDBJ databases">
        <authorList>
            <consortium name="ELIXIR-Norway"/>
        </authorList>
    </citation>
    <scope>NUCLEOTIDE SEQUENCE [LARGE SCALE GENOMIC DNA]</scope>
</reference>
<accession>A0ABN8XQ01</accession>